<dbReference type="CDD" id="cd08252">
    <property type="entry name" value="AL_MDR"/>
    <property type="match status" value="1"/>
</dbReference>
<organism evidence="4 5">
    <name type="scientific">Acidipropionibacterium virtanenii</name>
    <dbReference type="NCBI Taxonomy" id="2057246"/>
    <lineage>
        <taxon>Bacteria</taxon>
        <taxon>Bacillati</taxon>
        <taxon>Actinomycetota</taxon>
        <taxon>Actinomycetes</taxon>
        <taxon>Propionibacteriales</taxon>
        <taxon>Propionibacteriaceae</taxon>
        <taxon>Acidipropionibacterium</taxon>
    </lineage>
</organism>
<evidence type="ECO:0000259" key="3">
    <source>
        <dbReference type="SMART" id="SM00829"/>
    </source>
</evidence>
<keyword evidence="5" id="KW-1185">Reference proteome</keyword>
<evidence type="ECO:0000256" key="1">
    <source>
        <dbReference type="ARBA" id="ARBA00022857"/>
    </source>
</evidence>
<dbReference type="NCBIfam" id="TIGR02817">
    <property type="entry name" value="adh_fam_1"/>
    <property type="match status" value="1"/>
</dbReference>
<keyword evidence="2" id="KW-0479">Metal-binding</keyword>
<reference evidence="4 5" key="1">
    <citation type="submission" date="2017-12" db="EMBL/GenBank/DDBJ databases">
        <title>The whole genome sequence of the Acidipropionibacterium virtanenii sp. nov. type strain JS278.</title>
        <authorList>
            <person name="Laine P."/>
            <person name="Deptula P."/>
            <person name="Varmanen P."/>
            <person name="Auvinen P."/>
        </authorList>
    </citation>
    <scope>NUCLEOTIDE SEQUENCE [LARGE SCALE GENOMIC DNA]</scope>
    <source>
        <strain evidence="4 5">JS278</strain>
    </source>
</reference>
<proteinExistence type="inferred from homology"/>
<protein>
    <recommendedName>
        <fullName evidence="2">Zinc-type alcohol dehydrogenase-like protein</fullName>
    </recommendedName>
</protein>
<feature type="domain" description="Enoyl reductase (ER)" evidence="3">
    <location>
        <begin position="16"/>
        <end position="331"/>
    </location>
</feature>
<dbReference type="AlphaFoldDB" id="A0A344USU3"/>
<keyword evidence="2" id="KW-0862">Zinc</keyword>
<dbReference type="InterPro" id="IPR013154">
    <property type="entry name" value="ADH-like_N"/>
</dbReference>
<dbReference type="Proteomes" id="UP000251995">
    <property type="component" value="Chromosome"/>
</dbReference>
<keyword evidence="2" id="KW-0560">Oxidoreductase</keyword>
<evidence type="ECO:0000256" key="2">
    <source>
        <dbReference type="RuleBase" id="RU364000"/>
    </source>
</evidence>
<dbReference type="Pfam" id="PF13602">
    <property type="entry name" value="ADH_zinc_N_2"/>
    <property type="match status" value="1"/>
</dbReference>
<dbReference type="GO" id="GO:0008270">
    <property type="term" value="F:zinc ion binding"/>
    <property type="evidence" value="ECO:0007669"/>
    <property type="project" value="InterPro"/>
</dbReference>
<dbReference type="GO" id="GO:0016491">
    <property type="term" value="F:oxidoreductase activity"/>
    <property type="evidence" value="ECO:0007669"/>
    <property type="project" value="UniProtKB-KW"/>
</dbReference>
<keyword evidence="1" id="KW-0521">NADP</keyword>
<dbReference type="Gene3D" id="3.40.50.720">
    <property type="entry name" value="NAD(P)-binding Rossmann-like Domain"/>
    <property type="match status" value="1"/>
</dbReference>
<dbReference type="KEGG" id="acij:JS278_01161"/>
<evidence type="ECO:0000313" key="4">
    <source>
        <dbReference type="EMBL" id="AXE38341.1"/>
    </source>
</evidence>
<dbReference type="SUPFAM" id="SSF51735">
    <property type="entry name" value="NAD(P)-binding Rossmann-fold domains"/>
    <property type="match status" value="1"/>
</dbReference>
<dbReference type="InterPro" id="IPR011032">
    <property type="entry name" value="GroES-like_sf"/>
</dbReference>
<dbReference type="RefSeq" id="WP_114044365.1">
    <property type="nucleotide sequence ID" value="NZ_CP025198.1"/>
</dbReference>
<dbReference type="SMART" id="SM00829">
    <property type="entry name" value="PKS_ER"/>
    <property type="match status" value="1"/>
</dbReference>
<dbReference type="EMBL" id="CP025198">
    <property type="protein sequence ID" value="AXE38341.1"/>
    <property type="molecule type" value="Genomic_DNA"/>
</dbReference>
<name>A0A344USU3_9ACTN</name>
<dbReference type="InterPro" id="IPR051603">
    <property type="entry name" value="Zinc-ADH_QOR/CCCR"/>
</dbReference>
<comment type="similarity">
    <text evidence="2">Belongs to the zinc-containing alcohol dehydrogenase family. Quinone oxidoreductase subfamily.</text>
</comment>
<dbReference type="OrthoDB" id="9801186at2"/>
<gene>
    <name evidence="4" type="ORF">JS278_01161</name>
</gene>
<dbReference type="SUPFAM" id="SSF50129">
    <property type="entry name" value="GroES-like"/>
    <property type="match status" value="1"/>
</dbReference>
<dbReference type="PANTHER" id="PTHR44154">
    <property type="entry name" value="QUINONE OXIDOREDUCTASE"/>
    <property type="match status" value="1"/>
</dbReference>
<dbReference type="InterPro" id="IPR020843">
    <property type="entry name" value="ER"/>
</dbReference>
<dbReference type="Gene3D" id="3.90.180.10">
    <property type="entry name" value="Medium-chain alcohol dehydrogenases, catalytic domain"/>
    <property type="match status" value="1"/>
</dbReference>
<sequence length="335" mass="36060">MTRTQAIGYTTNLPATDPDALVTHKIDAPEPGPHDLLVEVRAVSVNPVDVKQRVSAPADGFAVLGYDAAGVVRETGAGVTLFAPGDEVFYAGTIDRPGTNQQLHVVDERIVGRKPRSLSFADAASLPLTSITAWETLFDRLRLTEDSRGTLLVVGATGGVGSAILQLAEALLPDVTVIATASNAERTAWVEGLGAERVVDHHQDLAAQVLEVAPGGVDWLFTAHSEGQIPLYAQIVRPFGHIVAIDDGSRDIGPLKGRSIAWHWELMFTRPLQRTPDMVEQHRLLNQVADLVDAGRLRATTTTALTPISPETLREAHRLVESGRTMGKVVLHDWA</sequence>
<dbReference type="InterPro" id="IPR036291">
    <property type="entry name" value="NAD(P)-bd_dom_sf"/>
</dbReference>
<dbReference type="PANTHER" id="PTHR44154:SF1">
    <property type="entry name" value="QUINONE OXIDOREDUCTASE"/>
    <property type="match status" value="1"/>
</dbReference>
<evidence type="ECO:0000313" key="5">
    <source>
        <dbReference type="Proteomes" id="UP000251995"/>
    </source>
</evidence>
<dbReference type="InterPro" id="IPR014182">
    <property type="entry name" value="ADH_Zn_typ-1"/>
</dbReference>
<accession>A0A344USU3</accession>
<dbReference type="Pfam" id="PF08240">
    <property type="entry name" value="ADH_N"/>
    <property type="match status" value="1"/>
</dbReference>